<comment type="caution">
    <text evidence="2">The sequence shown here is derived from an EMBL/GenBank/DDBJ whole genome shotgun (WGS) entry which is preliminary data.</text>
</comment>
<keyword evidence="3" id="KW-1185">Reference proteome</keyword>
<keyword evidence="1" id="KW-1133">Transmembrane helix</keyword>
<dbReference type="OrthoDB" id="2843985at2759"/>
<evidence type="ECO:0000313" key="2">
    <source>
        <dbReference type="EMBL" id="KAF9072439.1"/>
    </source>
</evidence>
<sequence>MSSLDFPTLSSWVHRILGAYSATQLVSIATILVVTYYTFATEYEDRARKVRRVGLLAMLPFGYMATFLYFLLLVFFDKDAEGVTSPRSSSPVQHHQEIDIPLPGGSGWSVNVKFNLSSSPHVSVTGYNFTVDMLDKNLNQYIRSGNVTFKYEIAPSDFIQGGNDAVLEPLHVQLEIVHRRPQSVAIYKLSLVKWNLALSSGQIPFEFRKGGAGGQGWKIDGPVSMPFIKPCFLDPRIKHLLDESDVSKFHADITQVTIPIITPILKSLTFVGNPPHGGDEEFFLAHLTHLELDRISVFPEEFLGILDRCEALSSRGSGTSELIPPRRIVSRKLHILRFLRCRTPIHGFFSSTHVHLAVAELSLQTDVPQNTLQVHHLGLQWETILRMELSERWGDSFIRQCRRNLSADTTLEIISN</sequence>
<organism evidence="2 3">
    <name type="scientific">Rhodocollybia butyracea</name>
    <dbReference type="NCBI Taxonomy" id="206335"/>
    <lineage>
        <taxon>Eukaryota</taxon>
        <taxon>Fungi</taxon>
        <taxon>Dikarya</taxon>
        <taxon>Basidiomycota</taxon>
        <taxon>Agaricomycotina</taxon>
        <taxon>Agaricomycetes</taxon>
        <taxon>Agaricomycetidae</taxon>
        <taxon>Agaricales</taxon>
        <taxon>Marasmiineae</taxon>
        <taxon>Omphalotaceae</taxon>
        <taxon>Rhodocollybia</taxon>
    </lineage>
</organism>
<proteinExistence type="predicted"/>
<feature type="transmembrane region" description="Helical" evidence="1">
    <location>
        <begin position="20"/>
        <end position="41"/>
    </location>
</feature>
<name>A0A9P5UAW3_9AGAR</name>
<accession>A0A9P5UAW3</accession>
<dbReference type="AlphaFoldDB" id="A0A9P5UAW3"/>
<reference evidence="2" key="1">
    <citation type="submission" date="2020-11" db="EMBL/GenBank/DDBJ databases">
        <authorList>
            <consortium name="DOE Joint Genome Institute"/>
            <person name="Ahrendt S."/>
            <person name="Riley R."/>
            <person name="Andreopoulos W."/>
            <person name="Labutti K."/>
            <person name="Pangilinan J."/>
            <person name="Ruiz-Duenas F.J."/>
            <person name="Barrasa J.M."/>
            <person name="Sanchez-Garcia M."/>
            <person name="Camarero S."/>
            <person name="Miyauchi S."/>
            <person name="Serrano A."/>
            <person name="Linde D."/>
            <person name="Babiker R."/>
            <person name="Drula E."/>
            <person name="Ayuso-Fernandez I."/>
            <person name="Pacheco R."/>
            <person name="Padilla G."/>
            <person name="Ferreira P."/>
            <person name="Barriuso J."/>
            <person name="Kellner H."/>
            <person name="Castanera R."/>
            <person name="Alfaro M."/>
            <person name="Ramirez L."/>
            <person name="Pisabarro A.G."/>
            <person name="Kuo A."/>
            <person name="Tritt A."/>
            <person name="Lipzen A."/>
            <person name="He G."/>
            <person name="Yan M."/>
            <person name="Ng V."/>
            <person name="Cullen D."/>
            <person name="Martin F."/>
            <person name="Rosso M.-N."/>
            <person name="Henrissat B."/>
            <person name="Hibbett D."/>
            <person name="Martinez A.T."/>
            <person name="Grigoriev I.V."/>
        </authorList>
    </citation>
    <scope>NUCLEOTIDE SEQUENCE</scope>
    <source>
        <strain evidence="2">AH 40177</strain>
    </source>
</reference>
<evidence type="ECO:0000313" key="3">
    <source>
        <dbReference type="Proteomes" id="UP000772434"/>
    </source>
</evidence>
<dbReference type="EMBL" id="JADNRY010000024">
    <property type="protein sequence ID" value="KAF9072439.1"/>
    <property type="molecule type" value="Genomic_DNA"/>
</dbReference>
<evidence type="ECO:0000256" key="1">
    <source>
        <dbReference type="SAM" id="Phobius"/>
    </source>
</evidence>
<keyword evidence="1" id="KW-0812">Transmembrane</keyword>
<gene>
    <name evidence="2" type="ORF">BDP27DRAFT_1320460</name>
</gene>
<keyword evidence="1" id="KW-0472">Membrane</keyword>
<protein>
    <submittedName>
        <fullName evidence="2">Uncharacterized protein</fullName>
    </submittedName>
</protein>
<feature type="transmembrane region" description="Helical" evidence="1">
    <location>
        <begin position="53"/>
        <end position="76"/>
    </location>
</feature>
<dbReference type="Proteomes" id="UP000772434">
    <property type="component" value="Unassembled WGS sequence"/>
</dbReference>